<name>A0A3B0YSU5_9ZZZZ</name>
<protein>
    <submittedName>
        <fullName evidence="1">Uncharacterized protein</fullName>
    </submittedName>
</protein>
<organism evidence="1">
    <name type="scientific">hydrothermal vent metagenome</name>
    <dbReference type="NCBI Taxonomy" id="652676"/>
    <lineage>
        <taxon>unclassified sequences</taxon>
        <taxon>metagenomes</taxon>
        <taxon>ecological metagenomes</taxon>
    </lineage>
</organism>
<dbReference type="AlphaFoldDB" id="A0A3B0YSU5"/>
<evidence type="ECO:0000313" key="1">
    <source>
        <dbReference type="EMBL" id="VAW82541.1"/>
    </source>
</evidence>
<gene>
    <name evidence="1" type="ORF">MNBD_GAMMA13-1427</name>
</gene>
<accession>A0A3B0YSU5</accession>
<proteinExistence type="predicted"/>
<sequence>MGKLQHILIVGDPRDVASELPFVNSKDCCFSYCAVGNLDGELRNSRYPYDWVLFSGKSRSLRAVGLSSGDPALSAQSSCQLEWTDQGILRLHCCMHACKQGSIEGQDACIFEYHASMTKTG</sequence>
<dbReference type="EMBL" id="UOFK01000324">
    <property type="protein sequence ID" value="VAW82541.1"/>
    <property type="molecule type" value="Genomic_DNA"/>
</dbReference>
<reference evidence="1" key="1">
    <citation type="submission" date="2018-06" db="EMBL/GenBank/DDBJ databases">
        <authorList>
            <person name="Zhirakovskaya E."/>
        </authorList>
    </citation>
    <scope>NUCLEOTIDE SEQUENCE</scope>
</reference>